<evidence type="ECO:0000256" key="10">
    <source>
        <dbReference type="ARBA" id="ARBA00047936"/>
    </source>
</evidence>
<dbReference type="InterPro" id="IPR008995">
    <property type="entry name" value="Mo/tungstate-bd_C_term_dom"/>
</dbReference>
<protein>
    <recommendedName>
        <fullName evidence="9">Molybdate/tungstate import ATP-binding protein WtpC</fullName>
        <ecNumber evidence="8">7.3.2.6</ecNumber>
    </recommendedName>
</protein>
<comment type="function">
    <text evidence="11">Part of the ABC transporter complex WtpABC involved in molybdate/tungstate import. Responsible for energy coupling to the transport system.</text>
</comment>
<evidence type="ECO:0000256" key="1">
    <source>
        <dbReference type="ARBA" id="ARBA00004202"/>
    </source>
</evidence>
<dbReference type="RefSeq" id="WP_109939388.1">
    <property type="nucleotide sequence ID" value="NZ_CP176366.1"/>
</dbReference>
<evidence type="ECO:0000256" key="5">
    <source>
        <dbReference type="ARBA" id="ARBA00022840"/>
    </source>
</evidence>
<dbReference type="PANTHER" id="PTHR42781:SF4">
    <property type="entry name" value="SPERMIDINE_PUTRESCINE IMPORT ATP-BINDING PROTEIN POTA"/>
    <property type="match status" value="1"/>
</dbReference>
<dbReference type="Gene3D" id="3.40.50.300">
    <property type="entry name" value="P-loop containing nucleotide triphosphate hydrolases"/>
    <property type="match status" value="1"/>
</dbReference>
<dbReference type="SUPFAM" id="SSF50331">
    <property type="entry name" value="MOP-like"/>
    <property type="match status" value="1"/>
</dbReference>
<dbReference type="GO" id="GO:0015689">
    <property type="term" value="P:molybdate ion transport"/>
    <property type="evidence" value="ECO:0007669"/>
    <property type="project" value="InterPro"/>
</dbReference>
<dbReference type="PROSITE" id="PS51866">
    <property type="entry name" value="MOP"/>
    <property type="match status" value="1"/>
</dbReference>
<dbReference type="InterPro" id="IPR027417">
    <property type="entry name" value="P-loop_NTPase"/>
</dbReference>
<evidence type="ECO:0000313" key="15">
    <source>
        <dbReference type="Proteomes" id="UP000245934"/>
    </source>
</evidence>
<keyword evidence="3" id="KW-0500">Molybdenum</keyword>
<dbReference type="Pfam" id="PF00005">
    <property type="entry name" value="ABC_tran"/>
    <property type="match status" value="1"/>
</dbReference>
<keyword evidence="4" id="KW-0547">Nucleotide-binding</keyword>
<dbReference type="EMBL" id="QGMZ01000005">
    <property type="protein sequence ID" value="PWR76038.1"/>
    <property type="molecule type" value="Genomic_DNA"/>
</dbReference>
<keyword evidence="5" id="KW-0067">ATP-binding</keyword>
<dbReference type="InterPro" id="IPR003593">
    <property type="entry name" value="AAA+_ATPase"/>
</dbReference>
<evidence type="ECO:0000256" key="7">
    <source>
        <dbReference type="ARBA" id="ARBA00038781"/>
    </source>
</evidence>
<dbReference type="GO" id="GO:0005524">
    <property type="term" value="F:ATP binding"/>
    <property type="evidence" value="ECO:0007669"/>
    <property type="project" value="UniProtKB-KW"/>
</dbReference>
<dbReference type="OrthoDB" id="31298at2157"/>
<feature type="domain" description="ABC transporter" evidence="12">
    <location>
        <begin position="3"/>
        <end position="232"/>
    </location>
</feature>
<dbReference type="PANTHER" id="PTHR42781">
    <property type="entry name" value="SPERMIDINE/PUTRESCINE IMPORT ATP-BINDING PROTEIN POTA"/>
    <property type="match status" value="1"/>
</dbReference>
<dbReference type="SUPFAM" id="SSF52540">
    <property type="entry name" value="P-loop containing nucleoside triphosphate hydrolases"/>
    <property type="match status" value="1"/>
</dbReference>
<comment type="subcellular location">
    <subcellularLocation>
        <location evidence="1">Cell membrane</location>
        <topology evidence="1">Peripheral membrane protein</topology>
    </subcellularLocation>
</comment>
<evidence type="ECO:0000256" key="9">
    <source>
        <dbReference type="ARBA" id="ARBA00041133"/>
    </source>
</evidence>
<dbReference type="GO" id="GO:0016887">
    <property type="term" value="F:ATP hydrolysis activity"/>
    <property type="evidence" value="ECO:0007669"/>
    <property type="project" value="InterPro"/>
</dbReference>
<evidence type="ECO:0000256" key="4">
    <source>
        <dbReference type="ARBA" id="ARBA00022741"/>
    </source>
</evidence>
<gene>
    <name evidence="14" type="ORF">DLD82_01725</name>
</gene>
<comment type="subunit">
    <text evidence="7">The complex is composed of two ATP-binding proteins (WtpC), two transmembrane proteins (WtpB) and a solute-binding protein (WtpA).</text>
</comment>
<dbReference type="PROSITE" id="PS50893">
    <property type="entry name" value="ABC_TRANSPORTER_2"/>
    <property type="match status" value="1"/>
</dbReference>
<evidence type="ECO:0000256" key="2">
    <source>
        <dbReference type="ARBA" id="ARBA00022448"/>
    </source>
</evidence>
<dbReference type="InterPro" id="IPR003439">
    <property type="entry name" value="ABC_transporter-like_ATP-bd"/>
</dbReference>
<evidence type="ECO:0000259" key="13">
    <source>
        <dbReference type="PROSITE" id="PS51866"/>
    </source>
</evidence>
<organism evidence="14 15">
    <name type="scientific">Methanospirillum stamsii</name>
    <dbReference type="NCBI Taxonomy" id="1277351"/>
    <lineage>
        <taxon>Archaea</taxon>
        <taxon>Methanobacteriati</taxon>
        <taxon>Methanobacteriota</taxon>
        <taxon>Stenosarchaea group</taxon>
        <taxon>Methanomicrobia</taxon>
        <taxon>Methanomicrobiales</taxon>
        <taxon>Methanospirillaceae</taxon>
        <taxon>Methanospirillum</taxon>
    </lineage>
</organism>
<dbReference type="GeneID" id="97608491"/>
<evidence type="ECO:0000256" key="6">
    <source>
        <dbReference type="ARBA" id="ARBA00038307"/>
    </source>
</evidence>
<evidence type="ECO:0000256" key="11">
    <source>
        <dbReference type="ARBA" id="ARBA00057369"/>
    </source>
</evidence>
<dbReference type="Gene3D" id="2.40.50.100">
    <property type="match status" value="1"/>
</dbReference>
<dbReference type="PROSITE" id="PS00211">
    <property type="entry name" value="ABC_TRANSPORTER_1"/>
    <property type="match status" value="1"/>
</dbReference>
<evidence type="ECO:0000259" key="12">
    <source>
        <dbReference type="PROSITE" id="PS50893"/>
    </source>
</evidence>
<comment type="caution">
    <text evidence="14">The sequence shown here is derived from an EMBL/GenBank/DDBJ whole genome shotgun (WGS) entry which is preliminary data.</text>
</comment>
<evidence type="ECO:0000256" key="3">
    <source>
        <dbReference type="ARBA" id="ARBA00022505"/>
    </source>
</evidence>
<sequence>MPLEIRSLSKTLGDFQLRNVSLTIKDSEYFIILGQSGAGKTILLETIAGIHRPDTGRIFLDGTDITDTPARHRHIGMVYQDYMLFPHLNVEKNIGFGLKQLGEPGEIIRNAVEEISALLGIKHLLERNPETLSGGEQQRVAIARALIIRPRVLLLDEPLSALDAITRRKMRTELSRLPSLTGVSVIHITHHAEDLISLGHRSAVMDEGSVIQVGNPDEIFQNPQTPFVAAFTGMENLFSGIARESHEGKIIRVGTVRIHAITPLTGPVFFGIRSEDLIFSREILKSSARNVLKATVTKIRIMGSLAWVMVDCGICLTGVLTVQSLFELEIDDGDVVYITFKASAVTVFPDENGTGKKGIIS</sequence>
<dbReference type="InterPro" id="IPR017871">
    <property type="entry name" value="ABC_transporter-like_CS"/>
</dbReference>
<dbReference type="EC" id="7.3.2.6" evidence="8"/>
<dbReference type="GO" id="GO:1901238">
    <property type="term" value="F:ABC-type tungstate transporter activity"/>
    <property type="evidence" value="ECO:0007669"/>
    <property type="project" value="UniProtKB-EC"/>
</dbReference>
<dbReference type="GO" id="GO:0005886">
    <property type="term" value="C:plasma membrane"/>
    <property type="evidence" value="ECO:0007669"/>
    <property type="project" value="UniProtKB-SubCell"/>
</dbReference>
<evidence type="ECO:0000256" key="8">
    <source>
        <dbReference type="ARBA" id="ARBA00039025"/>
    </source>
</evidence>
<name>A0A2V2NI47_9EURY</name>
<dbReference type="AlphaFoldDB" id="A0A2V2NI47"/>
<dbReference type="Proteomes" id="UP000245934">
    <property type="component" value="Unassembled WGS sequence"/>
</dbReference>
<comment type="similarity">
    <text evidence="6">Belongs to the ABC transporter superfamily. Sulfate/tungstate importer (TC 3.A.1.6) family.</text>
</comment>
<dbReference type="Pfam" id="PF03459">
    <property type="entry name" value="TOBE"/>
    <property type="match status" value="1"/>
</dbReference>
<dbReference type="InterPro" id="IPR050093">
    <property type="entry name" value="ABC_SmlMolc_Importer"/>
</dbReference>
<accession>A0A2V2NI47</accession>
<dbReference type="InterPro" id="IPR004606">
    <property type="entry name" value="Mop_domain"/>
</dbReference>
<dbReference type="FunFam" id="3.40.50.300:FF:000425">
    <property type="entry name" value="Probable ABC transporter, ATP-binding subunit"/>
    <property type="match status" value="1"/>
</dbReference>
<dbReference type="SMART" id="SM00382">
    <property type="entry name" value="AAA"/>
    <property type="match status" value="1"/>
</dbReference>
<comment type="catalytic activity">
    <reaction evidence="10">
        <text>tungstate(in) + ATP + H2O = tungstate(out) + ADP + phosphate + H(+)</text>
        <dbReference type="Rhea" id="RHEA:35027"/>
        <dbReference type="ChEBI" id="CHEBI:15377"/>
        <dbReference type="ChEBI" id="CHEBI:15378"/>
        <dbReference type="ChEBI" id="CHEBI:30616"/>
        <dbReference type="ChEBI" id="CHEBI:43474"/>
        <dbReference type="ChEBI" id="CHEBI:46502"/>
        <dbReference type="ChEBI" id="CHEBI:456216"/>
        <dbReference type="EC" id="7.3.2.6"/>
    </reaction>
</comment>
<proteinExistence type="inferred from homology"/>
<dbReference type="InterPro" id="IPR005116">
    <property type="entry name" value="Transp-assoc_OB_typ1"/>
</dbReference>
<evidence type="ECO:0000313" key="14">
    <source>
        <dbReference type="EMBL" id="PWR76038.1"/>
    </source>
</evidence>
<keyword evidence="2" id="KW-0813">Transport</keyword>
<keyword evidence="15" id="KW-1185">Reference proteome</keyword>
<feature type="domain" description="Mop" evidence="13">
    <location>
        <begin position="285"/>
        <end position="349"/>
    </location>
</feature>
<reference evidence="14 15" key="1">
    <citation type="submission" date="2018-05" db="EMBL/GenBank/DDBJ databases">
        <title>Draft genome of Methanospirillum stamsii Pt1.</title>
        <authorList>
            <person name="Dueholm M.S."/>
            <person name="Nielsen P.H."/>
            <person name="Bakmann L.F."/>
            <person name="Otzen D.E."/>
        </authorList>
    </citation>
    <scope>NUCLEOTIDE SEQUENCE [LARGE SCALE GENOMIC DNA]</scope>
    <source>
        <strain evidence="14 15">Pt1</strain>
    </source>
</reference>